<dbReference type="InterPro" id="IPR052895">
    <property type="entry name" value="HetReg/Transcr_Mod"/>
</dbReference>
<dbReference type="EMBL" id="KZ826178">
    <property type="protein sequence ID" value="PYH87748.1"/>
    <property type="molecule type" value="Genomic_DNA"/>
</dbReference>
<reference evidence="2 3" key="1">
    <citation type="submission" date="2018-02" db="EMBL/GenBank/DDBJ databases">
        <title>The genomes of Aspergillus section Nigri reveals drivers in fungal speciation.</title>
        <authorList>
            <consortium name="DOE Joint Genome Institute"/>
            <person name="Vesth T.C."/>
            <person name="Nybo J."/>
            <person name="Theobald S."/>
            <person name="Brandl J."/>
            <person name="Frisvad J.C."/>
            <person name="Nielsen K.F."/>
            <person name="Lyhne E.K."/>
            <person name="Kogle M.E."/>
            <person name="Kuo A."/>
            <person name="Riley R."/>
            <person name="Clum A."/>
            <person name="Nolan M."/>
            <person name="Lipzen A."/>
            <person name="Salamov A."/>
            <person name="Henrissat B."/>
            <person name="Wiebenga A."/>
            <person name="De vries R.P."/>
            <person name="Grigoriev I.V."/>
            <person name="Mortensen U.H."/>
            <person name="Andersen M.R."/>
            <person name="Baker S.E."/>
        </authorList>
    </citation>
    <scope>NUCLEOTIDE SEQUENCE [LARGE SCALE GENOMIC DNA]</scope>
    <source>
        <strain evidence="2 3">CBS 707.79</strain>
    </source>
</reference>
<feature type="domain" description="Heterokaryon incompatibility" evidence="1">
    <location>
        <begin position="31"/>
        <end position="113"/>
    </location>
</feature>
<name>A0A319DI19_9EURO</name>
<dbReference type="PANTHER" id="PTHR24148">
    <property type="entry name" value="ANKYRIN REPEAT DOMAIN-CONTAINING PROTEIN 39 HOMOLOG-RELATED"/>
    <property type="match status" value="1"/>
</dbReference>
<evidence type="ECO:0000259" key="1">
    <source>
        <dbReference type="Pfam" id="PF06985"/>
    </source>
</evidence>
<dbReference type="Proteomes" id="UP000247810">
    <property type="component" value="Unassembled WGS sequence"/>
</dbReference>
<dbReference type="Pfam" id="PF06985">
    <property type="entry name" value="HET"/>
    <property type="match status" value="1"/>
</dbReference>
<dbReference type="AlphaFoldDB" id="A0A319DI19"/>
<accession>A0A319DI19</accession>
<feature type="non-terminal residue" evidence="2">
    <location>
        <position position="113"/>
    </location>
</feature>
<proteinExistence type="predicted"/>
<dbReference type="PANTHER" id="PTHR24148:SF64">
    <property type="entry name" value="HETEROKARYON INCOMPATIBILITY DOMAIN-CONTAINING PROTEIN"/>
    <property type="match status" value="1"/>
</dbReference>
<evidence type="ECO:0000313" key="2">
    <source>
        <dbReference type="EMBL" id="PYH87748.1"/>
    </source>
</evidence>
<gene>
    <name evidence="2" type="ORF">BO71DRAFT_278381</name>
</gene>
<organism evidence="2 3">
    <name type="scientific">Aspergillus ellipticus CBS 707.79</name>
    <dbReference type="NCBI Taxonomy" id="1448320"/>
    <lineage>
        <taxon>Eukaryota</taxon>
        <taxon>Fungi</taxon>
        <taxon>Dikarya</taxon>
        <taxon>Ascomycota</taxon>
        <taxon>Pezizomycotina</taxon>
        <taxon>Eurotiomycetes</taxon>
        <taxon>Eurotiomycetidae</taxon>
        <taxon>Eurotiales</taxon>
        <taxon>Aspergillaceae</taxon>
        <taxon>Aspergillus</taxon>
        <taxon>Aspergillus subgen. Circumdati</taxon>
    </lineage>
</organism>
<dbReference type="InterPro" id="IPR010730">
    <property type="entry name" value="HET"/>
</dbReference>
<keyword evidence="3" id="KW-1185">Reference proteome</keyword>
<sequence length="113" mass="13115">EIRLLALEPGRDEDIIRCQLKHVFLSDNPKYEALSYVWGDPNEQDYIYCNGKQVRIGKELFNALKSLRQPNCERTLWADALCINQNNYVEKGKQVEIMGDIYASSQHVLIWLG</sequence>
<feature type="non-terminal residue" evidence="2">
    <location>
        <position position="1"/>
    </location>
</feature>
<dbReference type="OrthoDB" id="4850726at2759"/>
<dbReference type="STRING" id="1448320.A0A319DI19"/>
<evidence type="ECO:0000313" key="3">
    <source>
        <dbReference type="Proteomes" id="UP000247810"/>
    </source>
</evidence>
<dbReference type="VEuPathDB" id="FungiDB:BO71DRAFT_278381"/>
<protein>
    <recommendedName>
        <fullName evidence="1">Heterokaryon incompatibility domain-containing protein</fullName>
    </recommendedName>
</protein>